<dbReference type="RefSeq" id="WP_131896946.1">
    <property type="nucleotide sequence ID" value="NZ_SMKU01000136.1"/>
</dbReference>
<accession>A0A4R5B6M7</accession>
<name>A0A4R5B6M7_9ACTN</name>
<sequence>MNAAFEIQRLLAPLSTDEDSYLRVRVGGDPQLSPAELLYPVIFDPAFPRGPYFNIEPPLPSTVDELAKILSPISARAEQILSFLVYMCTTDVAFGANCGPWTPSVARPILLEVMNVLQPGMQWWSNVEYPPEAWEGGDFSDGFSSYPVTGHTLDCALVGIGHDATVTFLAYGDT</sequence>
<dbReference type="OrthoDB" id="3466811at2"/>
<dbReference type="EMBL" id="SMKU01000136">
    <property type="protein sequence ID" value="TDD81521.1"/>
    <property type="molecule type" value="Genomic_DNA"/>
</dbReference>
<gene>
    <name evidence="1" type="ORF">E1298_24025</name>
</gene>
<protein>
    <submittedName>
        <fullName evidence="1">Uncharacterized protein</fullName>
    </submittedName>
</protein>
<evidence type="ECO:0000313" key="2">
    <source>
        <dbReference type="Proteomes" id="UP000294513"/>
    </source>
</evidence>
<reference evidence="1 2" key="1">
    <citation type="submission" date="2019-03" db="EMBL/GenBank/DDBJ databases">
        <title>Draft genome sequences of novel Actinobacteria.</title>
        <authorList>
            <person name="Sahin N."/>
            <person name="Ay H."/>
            <person name="Saygin H."/>
        </authorList>
    </citation>
    <scope>NUCLEOTIDE SEQUENCE [LARGE SCALE GENOMIC DNA]</scope>
    <source>
        <strain evidence="1 2">H3C3</strain>
    </source>
</reference>
<organism evidence="1 2">
    <name type="scientific">Actinomadura rubrisoli</name>
    <dbReference type="NCBI Taxonomy" id="2530368"/>
    <lineage>
        <taxon>Bacteria</taxon>
        <taxon>Bacillati</taxon>
        <taxon>Actinomycetota</taxon>
        <taxon>Actinomycetes</taxon>
        <taxon>Streptosporangiales</taxon>
        <taxon>Thermomonosporaceae</taxon>
        <taxon>Actinomadura</taxon>
    </lineage>
</organism>
<evidence type="ECO:0000313" key="1">
    <source>
        <dbReference type="EMBL" id="TDD81521.1"/>
    </source>
</evidence>
<dbReference type="Proteomes" id="UP000294513">
    <property type="component" value="Unassembled WGS sequence"/>
</dbReference>
<proteinExistence type="predicted"/>
<keyword evidence="2" id="KW-1185">Reference proteome</keyword>
<comment type="caution">
    <text evidence="1">The sequence shown here is derived from an EMBL/GenBank/DDBJ whole genome shotgun (WGS) entry which is preliminary data.</text>
</comment>
<dbReference type="AlphaFoldDB" id="A0A4R5B6M7"/>